<dbReference type="EMBL" id="KB638383">
    <property type="protein sequence ID" value="EMS12821.1"/>
    <property type="molecule type" value="Genomic_DNA"/>
</dbReference>
<evidence type="ECO:0000313" key="1">
    <source>
        <dbReference type="EMBL" id="EMS12821.1"/>
    </source>
</evidence>
<protein>
    <submittedName>
        <fullName evidence="1">UDP-N-acetylglucosamine pyrophosphorylase</fullName>
    </submittedName>
</protein>
<sequence length="78" mass="9255">MFFFDVFPLATKVSIFEIQRFIEFSALKNSLNESFDNVNTVKRDWYRLNIYYLKKAGAIVDDSKSPICEISFRNKMKD</sequence>
<dbReference type="SUPFAM" id="SSF53448">
    <property type="entry name" value="Nucleotide-diphospho-sugar transferases"/>
    <property type="match status" value="1"/>
</dbReference>
<reference evidence="1 2" key="1">
    <citation type="submission" date="2013-01" db="EMBL/GenBank/DDBJ databases">
        <authorList>
            <person name="Inman J."/>
            <person name="Zafar N."/>
            <person name="Lorenzi H."/>
            <person name="Caler E."/>
        </authorList>
    </citation>
    <scope>NUCLEOTIDE SEQUENCE [LARGE SCALE GENOMIC DNA]</scope>
    <source>
        <strain evidence="1 2">HM-3:IMSS</strain>
    </source>
</reference>
<name>M7W4L0_ENTHI</name>
<evidence type="ECO:0000313" key="2">
    <source>
        <dbReference type="Proteomes" id="UP000030780"/>
    </source>
</evidence>
<dbReference type="Proteomes" id="UP000030780">
    <property type="component" value="Unassembled WGS sequence"/>
</dbReference>
<dbReference type="AlphaFoldDB" id="M7W4L0"/>
<proteinExistence type="predicted"/>
<accession>M7W4L0</accession>
<dbReference type="VEuPathDB" id="AmoebaDB:KM1_155870"/>
<organism evidence="1 2">
    <name type="scientific">Entamoeba histolytica HM-3:IMSS</name>
    <dbReference type="NCBI Taxonomy" id="885315"/>
    <lineage>
        <taxon>Eukaryota</taxon>
        <taxon>Amoebozoa</taxon>
        <taxon>Evosea</taxon>
        <taxon>Archamoebae</taxon>
        <taxon>Mastigamoebida</taxon>
        <taxon>Entamoebidae</taxon>
        <taxon>Entamoeba</taxon>
    </lineage>
</organism>
<dbReference type="Gene3D" id="3.90.550.10">
    <property type="entry name" value="Spore Coat Polysaccharide Biosynthesis Protein SpsA, Chain A"/>
    <property type="match status" value="1"/>
</dbReference>
<gene>
    <name evidence="1" type="ORF">KM1_155870</name>
</gene>
<dbReference type="InterPro" id="IPR029044">
    <property type="entry name" value="Nucleotide-diphossugar_trans"/>
</dbReference>